<dbReference type="InterPro" id="IPR013783">
    <property type="entry name" value="Ig-like_fold"/>
</dbReference>
<dbReference type="InterPro" id="IPR003598">
    <property type="entry name" value="Ig_sub2"/>
</dbReference>
<dbReference type="SMART" id="SM00408">
    <property type="entry name" value="IGc2"/>
    <property type="match status" value="1"/>
</dbReference>
<dbReference type="PANTHER" id="PTHR23278:SF19">
    <property type="entry name" value="OBSCURIN"/>
    <property type="match status" value="1"/>
</dbReference>
<dbReference type="InterPro" id="IPR007110">
    <property type="entry name" value="Ig-like_dom"/>
</dbReference>
<dbReference type="AlphaFoldDB" id="A0AAN8XNM9"/>
<dbReference type="PROSITE" id="PS50835">
    <property type="entry name" value="IG_LIKE"/>
    <property type="match status" value="1"/>
</dbReference>
<dbReference type="CDD" id="cd00096">
    <property type="entry name" value="Ig"/>
    <property type="match status" value="1"/>
</dbReference>
<comment type="caution">
    <text evidence="2">The sequence shown here is derived from an EMBL/GenBank/DDBJ whole genome shotgun (WGS) entry which is preliminary data.</text>
</comment>
<dbReference type="SUPFAM" id="SSF48726">
    <property type="entry name" value="Immunoglobulin"/>
    <property type="match status" value="1"/>
</dbReference>
<dbReference type="InterPro" id="IPR036179">
    <property type="entry name" value="Ig-like_dom_sf"/>
</dbReference>
<dbReference type="SMART" id="SM00409">
    <property type="entry name" value="IG"/>
    <property type="match status" value="1"/>
</dbReference>
<reference evidence="2 3" key="1">
    <citation type="submission" date="2023-11" db="EMBL/GenBank/DDBJ databases">
        <title>Halocaridina rubra genome assembly.</title>
        <authorList>
            <person name="Smith C."/>
        </authorList>
    </citation>
    <scope>NUCLEOTIDE SEQUENCE [LARGE SCALE GENOMIC DNA]</scope>
    <source>
        <strain evidence="2">EP-1</strain>
        <tissue evidence="2">Whole</tissue>
    </source>
</reference>
<protein>
    <recommendedName>
        <fullName evidence="1">Ig-like domain-containing protein</fullName>
    </recommendedName>
</protein>
<name>A0AAN8XNM9_HALRR</name>
<feature type="domain" description="Ig-like" evidence="1">
    <location>
        <begin position="35"/>
        <end position="127"/>
    </location>
</feature>
<keyword evidence="3" id="KW-1185">Reference proteome</keyword>
<dbReference type="Gene3D" id="2.60.40.10">
    <property type="entry name" value="Immunoglobulins"/>
    <property type="match status" value="1"/>
</dbReference>
<organism evidence="2 3">
    <name type="scientific">Halocaridina rubra</name>
    <name type="common">Hawaiian red shrimp</name>
    <dbReference type="NCBI Taxonomy" id="373956"/>
    <lineage>
        <taxon>Eukaryota</taxon>
        <taxon>Metazoa</taxon>
        <taxon>Ecdysozoa</taxon>
        <taxon>Arthropoda</taxon>
        <taxon>Crustacea</taxon>
        <taxon>Multicrustacea</taxon>
        <taxon>Malacostraca</taxon>
        <taxon>Eumalacostraca</taxon>
        <taxon>Eucarida</taxon>
        <taxon>Decapoda</taxon>
        <taxon>Pleocyemata</taxon>
        <taxon>Caridea</taxon>
        <taxon>Atyoidea</taxon>
        <taxon>Atyidae</taxon>
        <taxon>Halocaridina</taxon>
    </lineage>
</organism>
<evidence type="ECO:0000313" key="3">
    <source>
        <dbReference type="Proteomes" id="UP001381693"/>
    </source>
</evidence>
<gene>
    <name evidence="2" type="ORF">SK128_007175</name>
</gene>
<dbReference type="InterPro" id="IPR003599">
    <property type="entry name" value="Ig_sub"/>
</dbReference>
<dbReference type="EMBL" id="JAXCGZ010003865">
    <property type="protein sequence ID" value="KAK7082874.1"/>
    <property type="molecule type" value="Genomic_DNA"/>
</dbReference>
<accession>A0AAN8XNM9</accession>
<sequence length="139" mass="15590">MDMKKLFNLASLVTVLATMSHLSGYNWLLKNANPPKVELSLGPLLHEESIKEGDDVYFECDIQANPSFSRVQWFHNEAELLHDPRSGQVISGLSLVLRGLKRSHSGSYTCAASNLQGRTTSNAVLLTVKRKDFIYVKQR</sequence>
<evidence type="ECO:0000313" key="2">
    <source>
        <dbReference type="EMBL" id="KAK7082874.1"/>
    </source>
</evidence>
<evidence type="ECO:0000259" key="1">
    <source>
        <dbReference type="PROSITE" id="PS50835"/>
    </source>
</evidence>
<dbReference type="PANTHER" id="PTHR23278">
    <property type="entry name" value="SIDESTEP PROTEIN"/>
    <property type="match status" value="1"/>
</dbReference>
<dbReference type="Pfam" id="PF13927">
    <property type="entry name" value="Ig_3"/>
    <property type="match status" value="1"/>
</dbReference>
<proteinExistence type="predicted"/>
<dbReference type="Proteomes" id="UP001381693">
    <property type="component" value="Unassembled WGS sequence"/>
</dbReference>